<keyword evidence="1" id="KW-0732">Signal</keyword>
<dbReference type="GO" id="GO:0005615">
    <property type="term" value="C:extracellular space"/>
    <property type="evidence" value="ECO:0007669"/>
    <property type="project" value="TreeGrafter"/>
</dbReference>
<dbReference type="AlphaFoldDB" id="A0AAQ4PAD5"/>
<proteinExistence type="predicted"/>
<evidence type="ECO:0000313" key="3">
    <source>
        <dbReference type="Ensembl" id="ENSGACP00000035732.1"/>
    </source>
</evidence>
<accession>A0AAQ4PAD5</accession>
<feature type="domain" description="WAP" evidence="2">
    <location>
        <begin position="68"/>
        <end position="113"/>
    </location>
</feature>
<dbReference type="Proteomes" id="UP000007635">
    <property type="component" value="Chromosome XII"/>
</dbReference>
<dbReference type="Gene3D" id="4.10.75.10">
    <property type="entry name" value="Elafin-like"/>
    <property type="match status" value="2"/>
</dbReference>
<organism evidence="3 4">
    <name type="scientific">Gasterosteus aculeatus aculeatus</name>
    <name type="common">three-spined stickleback</name>
    <dbReference type="NCBI Taxonomy" id="481459"/>
    <lineage>
        <taxon>Eukaryota</taxon>
        <taxon>Metazoa</taxon>
        <taxon>Chordata</taxon>
        <taxon>Craniata</taxon>
        <taxon>Vertebrata</taxon>
        <taxon>Euteleostomi</taxon>
        <taxon>Actinopterygii</taxon>
        <taxon>Neopterygii</taxon>
        <taxon>Teleostei</taxon>
        <taxon>Neoteleostei</taxon>
        <taxon>Acanthomorphata</taxon>
        <taxon>Eupercaria</taxon>
        <taxon>Perciformes</taxon>
        <taxon>Cottioidei</taxon>
        <taxon>Gasterosteales</taxon>
        <taxon>Gasterosteidae</taxon>
        <taxon>Gasterosteus</taxon>
    </lineage>
</organism>
<dbReference type="GeneTree" id="ENSGT01060000248817"/>
<reference evidence="3 4" key="1">
    <citation type="journal article" date="2021" name="G3 (Bethesda)">
        <title>Improved contiguity of the threespine stickleback genome using long-read sequencing.</title>
        <authorList>
            <person name="Nath S."/>
            <person name="Shaw D.E."/>
            <person name="White M.A."/>
        </authorList>
    </citation>
    <scope>NUCLEOTIDE SEQUENCE [LARGE SCALE GENOMIC DNA]</scope>
    <source>
        <strain evidence="3 4">Lake Benthic</strain>
    </source>
</reference>
<dbReference type="PRINTS" id="PR00003">
    <property type="entry name" value="4DISULPHCORE"/>
</dbReference>
<evidence type="ECO:0000313" key="4">
    <source>
        <dbReference type="Proteomes" id="UP000007635"/>
    </source>
</evidence>
<dbReference type="Pfam" id="PF00095">
    <property type="entry name" value="WAP"/>
    <property type="match status" value="2"/>
</dbReference>
<dbReference type="InterPro" id="IPR036645">
    <property type="entry name" value="Elafin-like_sf"/>
</dbReference>
<dbReference type="Ensembl" id="ENSGACT00000080316.1">
    <property type="protein sequence ID" value="ENSGACP00000035732.1"/>
    <property type="gene ID" value="ENSGACG00000033925.1"/>
</dbReference>
<dbReference type="PANTHER" id="PTHR19441">
    <property type="entry name" value="WHEY ACDIC PROTEIN WAP"/>
    <property type="match status" value="1"/>
</dbReference>
<dbReference type="InterPro" id="IPR050514">
    <property type="entry name" value="WAP_four-disulfide_core"/>
</dbReference>
<dbReference type="SMART" id="SM00217">
    <property type="entry name" value="WAP"/>
    <property type="match status" value="2"/>
</dbReference>
<dbReference type="SUPFAM" id="SSF57256">
    <property type="entry name" value="Elafin-like"/>
    <property type="match status" value="2"/>
</dbReference>
<dbReference type="GO" id="GO:0004867">
    <property type="term" value="F:serine-type endopeptidase inhibitor activity"/>
    <property type="evidence" value="ECO:0007669"/>
    <property type="project" value="TreeGrafter"/>
</dbReference>
<name>A0AAQ4PAD5_GASAC</name>
<protein>
    <recommendedName>
        <fullName evidence="2">WAP domain-containing protein</fullName>
    </recommendedName>
</protein>
<dbReference type="PANTHER" id="PTHR19441:SF95">
    <property type="entry name" value="PERLWAPIN ISOFORM X1"/>
    <property type="match status" value="1"/>
</dbReference>
<feature type="signal peptide" evidence="1">
    <location>
        <begin position="1"/>
        <end position="24"/>
    </location>
</feature>
<feature type="domain" description="WAP" evidence="2">
    <location>
        <begin position="22"/>
        <end position="67"/>
    </location>
</feature>
<feature type="chain" id="PRO_5042967279" description="WAP domain-containing protein" evidence="1">
    <location>
        <begin position="25"/>
        <end position="113"/>
    </location>
</feature>
<evidence type="ECO:0000259" key="2">
    <source>
        <dbReference type="PROSITE" id="PS51390"/>
    </source>
</evidence>
<evidence type="ECO:0000256" key="1">
    <source>
        <dbReference type="SAM" id="SignalP"/>
    </source>
</evidence>
<keyword evidence="4" id="KW-1185">Reference proteome</keyword>
<reference evidence="3" key="2">
    <citation type="submission" date="2025-08" db="UniProtKB">
        <authorList>
            <consortium name="Ensembl"/>
        </authorList>
    </citation>
    <scope>IDENTIFICATION</scope>
</reference>
<dbReference type="PROSITE" id="PS51390">
    <property type="entry name" value="WAP"/>
    <property type="match status" value="2"/>
</dbReference>
<dbReference type="InterPro" id="IPR008197">
    <property type="entry name" value="WAP_dom"/>
</dbReference>
<dbReference type="GO" id="GO:0045087">
    <property type="term" value="P:innate immune response"/>
    <property type="evidence" value="ECO:0007669"/>
    <property type="project" value="TreeGrafter"/>
</dbReference>
<reference evidence="3" key="3">
    <citation type="submission" date="2025-09" db="UniProtKB">
        <authorList>
            <consortium name="Ensembl"/>
        </authorList>
    </citation>
    <scope>IDENTIFICATION</scope>
</reference>
<sequence>MEQHWSGVCPLILTLSAFVHHGIAFPDRCLRDYVVFGQCEELCSTDSDCLNDDKCCSNGCGHVCTAPYIVKPGLCPAPQGITPCAFLCNHDGQCPGDQKCCMISCGVMCRDPY</sequence>
<dbReference type="GO" id="GO:0019731">
    <property type="term" value="P:antibacterial humoral response"/>
    <property type="evidence" value="ECO:0007669"/>
    <property type="project" value="TreeGrafter"/>
</dbReference>